<protein>
    <recommendedName>
        <fullName evidence="1">DUF4440 domain-containing protein</fullName>
    </recommendedName>
</protein>
<evidence type="ECO:0000313" key="3">
    <source>
        <dbReference type="Proteomes" id="UP000183208"/>
    </source>
</evidence>
<organism evidence="2 3">
    <name type="scientific">Bradyrhizobium lablabi</name>
    <dbReference type="NCBI Taxonomy" id="722472"/>
    <lineage>
        <taxon>Bacteria</taxon>
        <taxon>Pseudomonadati</taxon>
        <taxon>Pseudomonadota</taxon>
        <taxon>Alphaproteobacteria</taxon>
        <taxon>Hyphomicrobiales</taxon>
        <taxon>Nitrobacteraceae</taxon>
        <taxon>Bradyrhizobium</taxon>
    </lineage>
</organism>
<sequence>MSGDLDQLTALNRDYVASVQNCDVRRFDEILAAEFYCSNPDKTLVDRAAFLKQTAVPVTIRNLREYDVKIRILGDFAIIHAATSYTTADGTQANGRYTDCWARQNGKWLAVSAHVSR</sequence>
<dbReference type="EMBL" id="FNTI01000001">
    <property type="protein sequence ID" value="SEC99969.1"/>
    <property type="molecule type" value="Genomic_DNA"/>
</dbReference>
<dbReference type="Gene3D" id="3.10.450.50">
    <property type="match status" value="1"/>
</dbReference>
<dbReference type="SUPFAM" id="SSF54427">
    <property type="entry name" value="NTF2-like"/>
    <property type="match status" value="1"/>
</dbReference>
<gene>
    <name evidence="2" type="ORF">SAMN05444171_2809</name>
</gene>
<evidence type="ECO:0000259" key="1">
    <source>
        <dbReference type="Pfam" id="PF14534"/>
    </source>
</evidence>
<dbReference type="AlphaFoldDB" id="A0A1H4X310"/>
<reference evidence="2 3" key="1">
    <citation type="submission" date="2016-10" db="EMBL/GenBank/DDBJ databases">
        <authorList>
            <person name="de Groot N.N."/>
        </authorList>
    </citation>
    <scope>NUCLEOTIDE SEQUENCE [LARGE SCALE GENOMIC DNA]</scope>
    <source>
        <strain evidence="2 3">GAS522</strain>
    </source>
</reference>
<dbReference type="RefSeq" id="WP_074819880.1">
    <property type="nucleotide sequence ID" value="NZ_FNTI01000001.1"/>
</dbReference>
<evidence type="ECO:0000313" key="2">
    <source>
        <dbReference type="EMBL" id="SEC99969.1"/>
    </source>
</evidence>
<dbReference type="InterPro" id="IPR027843">
    <property type="entry name" value="DUF4440"/>
</dbReference>
<accession>A0A1H4X310</accession>
<proteinExistence type="predicted"/>
<name>A0A1H4X310_9BRAD</name>
<feature type="domain" description="DUF4440" evidence="1">
    <location>
        <begin position="8"/>
        <end position="109"/>
    </location>
</feature>
<dbReference type="OrthoDB" id="5382786at2"/>
<dbReference type="Pfam" id="PF14534">
    <property type="entry name" value="DUF4440"/>
    <property type="match status" value="1"/>
</dbReference>
<dbReference type="Proteomes" id="UP000183208">
    <property type="component" value="Unassembled WGS sequence"/>
</dbReference>
<dbReference type="InterPro" id="IPR032710">
    <property type="entry name" value="NTF2-like_dom_sf"/>
</dbReference>